<dbReference type="InterPro" id="IPR036305">
    <property type="entry name" value="RGS_sf"/>
</dbReference>
<dbReference type="PANTHER" id="PTHR39466:SF1">
    <property type="entry name" value="RGS DOMAIN-CONTAINING PROTEIN"/>
    <property type="match status" value="1"/>
</dbReference>
<keyword evidence="2" id="KW-1133">Transmembrane helix</keyword>
<protein>
    <recommendedName>
        <fullName evidence="5">RGS domain-containing protein</fullName>
    </recommendedName>
</protein>
<proteinExistence type="predicted"/>
<keyword evidence="2" id="KW-0472">Membrane</keyword>
<dbReference type="GeneID" id="72008471"/>
<evidence type="ECO:0000313" key="4">
    <source>
        <dbReference type="Proteomes" id="UP000814176"/>
    </source>
</evidence>
<dbReference type="Proteomes" id="UP000814176">
    <property type="component" value="Unassembled WGS sequence"/>
</dbReference>
<feature type="transmembrane region" description="Helical" evidence="2">
    <location>
        <begin position="473"/>
        <end position="491"/>
    </location>
</feature>
<dbReference type="EMBL" id="JADCUA010000017">
    <property type="protein sequence ID" value="KAH9833778.1"/>
    <property type="molecule type" value="Genomic_DNA"/>
</dbReference>
<feature type="compositionally biased region" description="Low complexity" evidence="1">
    <location>
        <begin position="402"/>
        <end position="420"/>
    </location>
</feature>
<feature type="region of interest" description="Disordered" evidence="1">
    <location>
        <begin position="379"/>
        <end position="438"/>
    </location>
</feature>
<feature type="transmembrane region" description="Helical" evidence="2">
    <location>
        <begin position="260"/>
        <end position="287"/>
    </location>
</feature>
<keyword evidence="4" id="KW-1185">Reference proteome</keyword>
<accession>A0ABQ8K8Z9</accession>
<dbReference type="Gene3D" id="1.10.167.10">
    <property type="entry name" value="Regulator of G-protein Signalling 4, domain 2"/>
    <property type="match status" value="1"/>
</dbReference>
<keyword evidence="2" id="KW-0812">Transmembrane</keyword>
<sequence>MQEKPTKRPIKRKEASRLVGRAAWNGIARFFSRDGGMPSLAMVLAGDTCYPVSVKNFEAYLAYQARDVSAAEHSVEVLQFVVWFQDYRRRFLALPPHVRAASPGHSHFAFAIPTPARTADRVRASNARASLPSSYKLAACVRLPPVDSAVAYPDSAPSLATPNSPLLSQPLRPASDPVPRDQPFKEECMRIVATFLRPGTAKELPLDAALRDTTIRDLTWNTHPDVFLPVYAELCYTLETLSLPRFLAAASANINRSRRLFYGASGIFETAVGVFLAVLLVCVVRVPPEANRAWRLLAVLPAMVGMMQLYAVYRGFCSWMWSRGKTQLHEWELEEMDAATGAHWDALLAPPPADGAKAKAGERWEAQAASFTIAPFNAPLPEPGSERASVAPRHHRRRSRRCSPVSFLLSRLRPPSTAASPSPPLHPCSPRRSDPEKSRIDAYAAKRAPLFGPEKVVLDPRIRALHRRAFRDVLCFGLVATAIFAAVVLSVPGRRR</sequence>
<name>A0ABQ8K8Z9_9APHY</name>
<feature type="region of interest" description="Disordered" evidence="1">
    <location>
        <begin position="160"/>
        <end position="179"/>
    </location>
</feature>
<feature type="transmembrane region" description="Helical" evidence="2">
    <location>
        <begin position="293"/>
        <end position="313"/>
    </location>
</feature>
<evidence type="ECO:0000256" key="2">
    <source>
        <dbReference type="SAM" id="Phobius"/>
    </source>
</evidence>
<dbReference type="PANTHER" id="PTHR39466">
    <property type="entry name" value="RGS DOMAIN-CONTAINING PROTEIN"/>
    <property type="match status" value="1"/>
</dbReference>
<evidence type="ECO:0008006" key="5">
    <source>
        <dbReference type="Google" id="ProtNLM"/>
    </source>
</evidence>
<gene>
    <name evidence="3" type="ORF">C8Q71DRAFT_860050</name>
</gene>
<comment type="caution">
    <text evidence="3">The sequence shown here is derived from an EMBL/GenBank/DDBJ whole genome shotgun (WGS) entry which is preliminary data.</text>
</comment>
<feature type="compositionally biased region" description="Basic residues" evidence="1">
    <location>
        <begin position="392"/>
        <end position="401"/>
    </location>
</feature>
<evidence type="ECO:0000256" key="1">
    <source>
        <dbReference type="SAM" id="MobiDB-lite"/>
    </source>
</evidence>
<organism evidence="3 4">
    <name type="scientific">Rhodofomes roseus</name>
    <dbReference type="NCBI Taxonomy" id="34475"/>
    <lineage>
        <taxon>Eukaryota</taxon>
        <taxon>Fungi</taxon>
        <taxon>Dikarya</taxon>
        <taxon>Basidiomycota</taxon>
        <taxon>Agaricomycotina</taxon>
        <taxon>Agaricomycetes</taxon>
        <taxon>Polyporales</taxon>
        <taxon>Rhodofomes</taxon>
    </lineage>
</organism>
<dbReference type="SUPFAM" id="SSF48097">
    <property type="entry name" value="Regulator of G-protein signaling, RGS"/>
    <property type="match status" value="1"/>
</dbReference>
<dbReference type="InterPro" id="IPR044926">
    <property type="entry name" value="RGS_subdomain_2"/>
</dbReference>
<evidence type="ECO:0000313" key="3">
    <source>
        <dbReference type="EMBL" id="KAH9833778.1"/>
    </source>
</evidence>
<reference evidence="3 4" key="1">
    <citation type="journal article" date="2021" name="Environ. Microbiol.">
        <title>Gene family expansions and transcriptome signatures uncover fungal adaptations to wood decay.</title>
        <authorList>
            <person name="Hage H."/>
            <person name="Miyauchi S."/>
            <person name="Viragh M."/>
            <person name="Drula E."/>
            <person name="Min B."/>
            <person name="Chaduli D."/>
            <person name="Navarro D."/>
            <person name="Favel A."/>
            <person name="Norest M."/>
            <person name="Lesage-Meessen L."/>
            <person name="Balint B."/>
            <person name="Merenyi Z."/>
            <person name="de Eugenio L."/>
            <person name="Morin E."/>
            <person name="Martinez A.T."/>
            <person name="Baldrian P."/>
            <person name="Stursova M."/>
            <person name="Martinez M.J."/>
            <person name="Novotny C."/>
            <person name="Magnuson J.K."/>
            <person name="Spatafora J.W."/>
            <person name="Maurice S."/>
            <person name="Pangilinan J."/>
            <person name="Andreopoulos W."/>
            <person name="LaButti K."/>
            <person name="Hundley H."/>
            <person name="Na H."/>
            <person name="Kuo A."/>
            <person name="Barry K."/>
            <person name="Lipzen A."/>
            <person name="Henrissat B."/>
            <person name="Riley R."/>
            <person name="Ahrendt S."/>
            <person name="Nagy L.G."/>
            <person name="Grigoriev I.V."/>
            <person name="Martin F."/>
            <person name="Rosso M.N."/>
        </authorList>
    </citation>
    <scope>NUCLEOTIDE SEQUENCE [LARGE SCALE GENOMIC DNA]</scope>
    <source>
        <strain evidence="3 4">CIRM-BRFM 1785</strain>
    </source>
</reference>
<dbReference type="RefSeq" id="XP_047776494.1">
    <property type="nucleotide sequence ID" value="XM_047927739.1"/>
</dbReference>